<dbReference type="AlphaFoldDB" id="A0A078L0S6"/>
<keyword evidence="2" id="KW-1185">Reference proteome</keyword>
<accession>A0A078L0S6</accession>
<protein>
    <recommendedName>
        <fullName evidence="3">SynChlorMet cassette protein ScmC</fullName>
    </recommendedName>
</protein>
<dbReference type="InterPro" id="IPR027417">
    <property type="entry name" value="P-loop_NTPase"/>
</dbReference>
<dbReference type="STRING" id="1034943.BN59_01917"/>
<dbReference type="EMBL" id="CCSB01000002">
    <property type="protein sequence ID" value="CDZ77633.1"/>
    <property type="molecule type" value="Genomic_DNA"/>
</dbReference>
<evidence type="ECO:0000313" key="2">
    <source>
        <dbReference type="Proteomes" id="UP000044071"/>
    </source>
</evidence>
<dbReference type="eggNOG" id="COG1493">
    <property type="taxonomic scope" value="Bacteria"/>
</dbReference>
<evidence type="ECO:0000313" key="1">
    <source>
        <dbReference type="EMBL" id="CDZ77633.1"/>
    </source>
</evidence>
<dbReference type="OrthoDB" id="3213869at2"/>
<organism evidence="1 2">
    <name type="scientific">Legionella massiliensis</name>
    <dbReference type="NCBI Taxonomy" id="1034943"/>
    <lineage>
        <taxon>Bacteria</taxon>
        <taxon>Pseudomonadati</taxon>
        <taxon>Pseudomonadota</taxon>
        <taxon>Gammaproteobacteria</taxon>
        <taxon>Legionellales</taxon>
        <taxon>Legionellaceae</taxon>
        <taxon>Legionella</taxon>
    </lineage>
</organism>
<dbReference type="RefSeq" id="WP_043874137.1">
    <property type="nucleotide sequence ID" value="NZ_CCVW01000002.1"/>
</dbReference>
<reference evidence="1 2" key="1">
    <citation type="submission" date="2014-06" db="EMBL/GenBank/DDBJ databases">
        <authorList>
            <person name="Urmite Genomes Urmite Genomes"/>
        </authorList>
    </citation>
    <scope>NUCLEOTIDE SEQUENCE [LARGE SCALE GENOMIC DNA]</scope>
</reference>
<dbReference type="Gene3D" id="3.40.50.300">
    <property type="entry name" value="P-loop containing nucleotide triphosphate hydrolases"/>
    <property type="match status" value="1"/>
</dbReference>
<evidence type="ECO:0008006" key="3">
    <source>
        <dbReference type="Google" id="ProtNLM"/>
    </source>
</evidence>
<name>A0A078L0S6_9GAMM</name>
<gene>
    <name evidence="1" type="ORF">BN59_01917</name>
</gene>
<dbReference type="SUPFAM" id="SSF53795">
    <property type="entry name" value="PEP carboxykinase-like"/>
    <property type="match status" value="1"/>
</dbReference>
<proteinExistence type="predicted"/>
<sequence>MMRATAAETNFHFQAYGLIINSVLSPLGDALTPSSKSSADLAISYAEISPQGLDKPIEKGLFYQVNSNQLWLNIPDIGRFLVSNGESIHIDPCAAVADSSLAVFVYGPCLAALLMQRNLLVLKGSVIQIADYALAYIGPSASGKSLALARMMNRGAKFLADGLCVVSEEGCALPGLAQLHLGYTAADYLQLNRDELKPIRPKVQKFSLPAEKAFLDKPLPLKTIWVLNSQKQGELSYRDLAGGEKISYLQKNSYSRAYLNGFAKTKLYFHYHANLASQAKMSLIEYSQLQDFIELVDRQLA</sequence>
<dbReference type="Proteomes" id="UP000044071">
    <property type="component" value="Unassembled WGS sequence"/>
</dbReference>